<keyword evidence="3" id="KW-1185">Reference proteome</keyword>
<dbReference type="OrthoDB" id="370049at2"/>
<dbReference type="EMBL" id="CP002659">
    <property type="protein sequence ID" value="AEC02553.1"/>
    <property type="molecule type" value="Genomic_DNA"/>
</dbReference>
<dbReference type="STRING" id="760011.Spico_1347"/>
<gene>
    <name evidence="2" type="ordered locus">Spico_1347</name>
</gene>
<proteinExistence type="predicted"/>
<sequence>MKKNLIVVGLILLLLPTAAFASVFSFGPSVVYNVPVGEVDALGDIVEDFDVAKLSYGAEARVRLFFLQAGVVALVTPGSDADNFGFAGLLTAGVNFDLGLVGIGLGMGPRVNAKHAGNEWKITDHAGNNVTAENLEHVFKNAPMVYRANVDFNLGGITVGLTYTIDTKYKFAEPSKVENLAPDFKENAGRIGVSFLLNIL</sequence>
<dbReference type="AlphaFoldDB" id="F4GHG4"/>
<reference evidence="3" key="1">
    <citation type="submission" date="2011-04" db="EMBL/GenBank/DDBJ databases">
        <title>The complete genome of Spirochaeta coccoides DSM 17374.</title>
        <authorList>
            <person name="Lucas S."/>
            <person name="Copeland A."/>
            <person name="Lapidus A."/>
            <person name="Bruce D."/>
            <person name="Goodwin L."/>
            <person name="Pitluck S."/>
            <person name="Peters L."/>
            <person name="Kyrpides N."/>
            <person name="Mavromatis K."/>
            <person name="Pagani I."/>
            <person name="Ivanova N."/>
            <person name="Ovchinnikova G."/>
            <person name="Lu M."/>
            <person name="Detter J.C."/>
            <person name="Tapia R."/>
            <person name="Han C."/>
            <person name="Land M."/>
            <person name="Hauser L."/>
            <person name="Markowitz V."/>
            <person name="Cheng J.-F."/>
            <person name="Hugenholtz P."/>
            <person name="Woyke T."/>
            <person name="Wu D."/>
            <person name="Spring S."/>
            <person name="Schroeder M."/>
            <person name="Brambilla E."/>
            <person name="Klenk H.-P."/>
            <person name="Eisen J.A."/>
        </authorList>
    </citation>
    <scope>NUCLEOTIDE SEQUENCE [LARGE SCALE GENOMIC DNA]</scope>
    <source>
        <strain evidence="3">ATCC BAA-1237 / DSM 17374 / SPN1</strain>
    </source>
</reference>
<feature type="signal peptide" evidence="1">
    <location>
        <begin position="1"/>
        <end position="21"/>
    </location>
</feature>
<evidence type="ECO:0000313" key="2">
    <source>
        <dbReference type="EMBL" id="AEC02553.1"/>
    </source>
</evidence>
<evidence type="ECO:0008006" key="4">
    <source>
        <dbReference type="Google" id="ProtNLM"/>
    </source>
</evidence>
<dbReference type="Proteomes" id="UP000007939">
    <property type="component" value="Chromosome"/>
</dbReference>
<organism evidence="2 3">
    <name type="scientific">Parasphaerochaeta coccoides (strain ATCC BAA-1237 / DSM 17374 / SPN1)</name>
    <name type="common">Sphaerochaeta coccoides</name>
    <dbReference type="NCBI Taxonomy" id="760011"/>
    <lineage>
        <taxon>Bacteria</taxon>
        <taxon>Pseudomonadati</taxon>
        <taxon>Spirochaetota</taxon>
        <taxon>Spirochaetia</taxon>
        <taxon>Spirochaetales</taxon>
        <taxon>Sphaerochaetaceae</taxon>
        <taxon>Parasphaerochaeta</taxon>
    </lineage>
</organism>
<feature type="chain" id="PRO_5003310187" description="Outer membrane protein beta-barrel domain-containing protein" evidence="1">
    <location>
        <begin position="22"/>
        <end position="200"/>
    </location>
</feature>
<name>F4GHG4_PARC1</name>
<dbReference type="HOGENOM" id="CLU_1365460_0_0_12"/>
<accession>F4GHG4</accession>
<dbReference type="RefSeq" id="WP_013739948.1">
    <property type="nucleotide sequence ID" value="NC_015436.1"/>
</dbReference>
<reference evidence="2 3" key="2">
    <citation type="journal article" date="2012" name="Stand. Genomic Sci.">
        <title>Complete genome sequence of the termite hindgut bacterium Spirochaeta coccoides type strain (SPN1(T)), reclassification in the genus Sphaerochaeta as Sphaerochaeta coccoides comb. nov. and emendations of the family Spirochaetaceae and the genus Sphaerochaeta.</title>
        <authorList>
            <person name="Abt B."/>
            <person name="Han C."/>
            <person name="Scheuner C."/>
            <person name="Lu M."/>
            <person name="Lapidus A."/>
            <person name="Nolan M."/>
            <person name="Lucas S."/>
            <person name="Hammon N."/>
            <person name="Deshpande S."/>
            <person name="Cheng J.F."/>
            <person name="Tapia R."/>
            <person name="Goodwin L.A."/>
            <person name="Pitluck S."/>
            <person name="Liolios K."/>
            <person name="Pagani I."/>
            <person name="Ivanova N."/>
            <person name="Mavromatis K."/>
            <person name="Mikhailova N."/>
            <person name="Huntemann M."/>
            <person name="Pati A."/>
            <person name="Chen A."/>
            <person name="Palaniappan K."/>
            <person name="Land M."/>
            <person name="Hauser L."/>
            <person name="Brambilla E.M."/>
            <person name="Rohde M."/>
            <person name="Spring S."/>
            <person name="Gronow S."/>
            <person name="Goker M."/>
            <person name="Woyke T."/>
            <person name="Bristow J."/>
            <person name="Eisen J.A."/>
            <person name="Markowitz V."/>
            <person name="Hugenholtz P."/>
            <person name="Kyrpides N.C."/>
            <person name="Klenk H.P."/>
            <person name="Detter J.C."/>
        </authorList>
    </citation>
    <scope>NUCLEOTIDE SEQUENCE [LARGE SCALE GENOMIC DNA]</scope>
    <source>
        <strain evidence="3">ATCC BAA-1237 / DSM 17374 / SPN1</strain>
    </source>
</reference>
<evidence type="ECO:0000256" key="1">
    <source>
        <dbReference type="SAM" id="SignalP"/>
    </source>
</evidence>
<dbReference type="KEGG" id="scc:Spico_1347"/>
<evidence type="ECO:0000313" key="3">
    <source>
        <dbReference type="Proteomes" id="UP000007939"/>
    </source>
</evidence>
<protein>
    <recommendedName>
        <fullName evidence="4">Outer membrane protein beta-barrel domain-containing protein</fullName>
    </recommendedName>
</protein>
<keyword evidence="1" id="KW-0732">Signal</keyword>